<accession>A0A9K3KX93</accession>
<reference evidence="3" key="2">
    <citation type="submission" date="2021-04" db="EMBL/GenBank/DDBJ databases">
        <authorList>
            <person name="Podell S."/>
        </authorList>
    </citation>
    <scope>NUCLEOTIDE SEQUENCE</scope>
    <source>
        <strain evidence="3">Hildebrandi</strain>
    </source>
</reference>
<feature type="compositionally biased region" description="Polar residues" evidence="1">
    <location>
        <begin position="268"/>
        <end position="278"/>
    </location>
</feature>
<dbReference type="AlphaFoldDB" id="A0A9K3KX93"/>
<feature type="region of interest" description="Disordered" evidence="1">
    <location>
        <begin position="144"/>
        <end position="169"/>
    </location>
</feature>
<keyword evidence="4" id="KW-1185">Reference proteome</keyword>
<feature type="compositionally biased region" description="Low complexity" evidence="1">
    <location>
        <begin position="279"/>
        <end position="291"/>
    </location>
</feature>
<dbReference type="OrthoDB" id="10547748at2759"/>
<evidence type="ECO:0000256" key="1">
    <source>
        <dbReference type="SAM" id="MobiDB-lite"/>
    </source>
</evidence>
<evidence type="ECO:0000259" key="2">
    <source>
        <dbReference type="Pfam" id="PF20710"/>
    </source>
</evidence>
<sequence length="355" mass="40493">MDHIPSLIFCGLSTTFSFDDDSEEGSSMMDFMNPLCCRDQGVETIFRPMTNEEFDVKDEWSPPLFRDKSLLSSPSSKLEEPPNKVSPHVSPTADVVHYDHIPSPKQSNHYETQSNDVTYDLLDPIPTDFLPPRHSFSRTFDEHEEQLDVSKAPTINTPSPSETRVDGLKPTDVLCGRGMNTSIHPGNLAYKKVIKKHEMEYICSKRSAKPHIAMKILEELRRNSIRFVKREKDANDKFIWIDIGDQRAYEKVCQSLREGAPQLRRQMLSSQALQQRQDSSTPKSMSVTSSVRDGDVDKWTNKRSSCKNLPLYASDSIPGARYKDSYYYHHPYPAISYYPPPPPRAGGSNRFLLLE</sequence>
<reference evidence="3" key="1">
    <citation type="journal article" date="2021" name="Sci. Rep.">
        <title>Diploid genomic architecture of Nitzschia inconspicua, an elite biomass production diatom.</title>
        <authorList>
            <person name="Oliver A."/>
            <person name="Podell S."/>
            <person name="Pinowska A."/>
            <person name="Traller J.C."/>
            <person name="Smith S.R."/>
            <person name="McClure R."/>
            <person name="Beliaev A."/>
            <person name="Bohutskyi P."/>
            <person name="Hill E.A."/>
            <person name="Rabines A."/>
            <person name="Zheng H."/>
            <person name="Allen L.Z."/>
            <person name="Kuo A."/>
            <person name="Grigoriev I.V."/>
            <person name="Allen A.E."/>
            <person name="Hazlebeck D."/>
            <person name="Allen E.E."/>
        </authorList>
    </citation>
    <scope>NUCLEOTIDE SEQUENCE</scope>
    <source>
        <strain evidence="3">Hildebrandi</strain>
    </source>
</reference>
<organism evidence="3 4">
    <name type="scientific">Nitzschia inconspicua</name>
    <dbReference type="NCBI Taxonomy" id="303405"/>
    <lineage>
        <taxon>Eukaryota</taxon>
        <taxon>Sar</taxon>
        <taxon>Stramenopiles</taxon>
        <taxon>Ochrophyta</taxon>
        <taxon>Bacillariophyta</taxon>
        <taxon>Bacillariophyceae</taxon>
        <taxon>Bacillariophycidae</taxon>
        <taxon>Bacillariales</taxon>
        <taxon>Bacillariaceae</taxon>
        <taxon>Nitzschia</taxon>
    </lineage>
</organism>
<feature type="region of interest" description="Disordered" evidence="1">
    <location>
        <begin position="268"/>
        <end position="295"/>
    </location>
</feature>
<dbReference type="InterPro" id="IPR049227">
    <property type="entry name" value="DUF6824"/>
</dbReference>
<dbReference type="EMBL" id="JAGRRH010000018">
    <property type="protein sequence ID" value="KAG7351157.1"/>
    <property type="molecule type" value="Genomic_DNA"/>
</dbReference>
<evidence type="ECO:0000313" key="4">
    <source>
        <dbReference type="Proteomes" id="UP000693970"/>
    </source>
</evidence>
<feature type="compositionally biased region" description="Polar residues" evidence="1">
    <location>
        <begin position="153"/>
        <end position="162"/>
    </location>
</feature>
<proteinExistence type="predicted"/>
<protein>
    <recommendedName>
        <fullName evidence="2">DUF6824 domain-containing protein</fullName>
    </recommendedName>
</protein>
<feature type="region of interest" description="Disordered" evidence="1">
    <location>
        <begin position="70"/>
        <end position="90"/>
    </location>
</feature>
<comment type="caution">
    <text evidence="3">The sequence shown here is derived from an EMBL/GenBank/DDBJ whole genome shotgun (WGS) entry which is preliminary data.</text>
</comment>
<dbReference type="Pfam" id="PF20710">
    <property type="entry name" value="DUF6824"/>
    <property type="match status" value="1"/>
</dbReference>
<evidence type="ECO:0000313" key="3">
    <source>
        <dbReference type="EMBL" id="KAG7351157.1"/>
    </source>
</evidence>
<dbReference type="Proteomes" id="UP000693970">
    <property type="component" value="Unassembled WGS sequence"/>
</dbReference>
<gene>
    <name evidence="3" type="ORF">IV203_010517</name>
</gene>
<name>A0A9K3KX93_9STRA</name>
<feature type="domain" description="DUF6824" evidence="2">
    <location>
        <begin position="172"/>
        <end position="258"/>
    </location>
</feature>